<evidence type="ECO:0008006" key="4">
    <source>
        <dbReference type="Google" id="ProtNLM"/>
    </source>
</evidence>
<feature type="signal peptide" evidence="1">
    <location>
        <begin position="1"/>
        <end position="22"/>
    </location>
</feature>
<dbReference type="Proteomes" id="UP000663400">
    <property type="component" value="Chromosome"/>
</dbReference>
<name>A0ABX7R779_9GAMM</name>
<gene>
    <name evidence="2" type="ORF">HIV01_010010</name>
</gene>
<dbReference type="RefSeq" id="WP_200606815.1">
    <property type="nucleotide sequence ID" value="NZ_CP071517.1"/>
</dbReference>
<dbReference type="PROSITE" id="PS51257">
    <property type="entry name" value="PROKAR_LIPOPROTEIN"/>
    <property type="match status" value="1"/>
</dbReference>
<feature type="chain" id="PRO_5045973268" description="Lipoprotein" evidence="1">
    <location>
        <begin position="23"/>
        <end position="151"/>
    </location>
</feature>
<evidence type="ECO:0000313" key="3">
    <source>
        <dbReference type="Proteomes" id="UP000663400"/>
    </source>
</evidence>
<reference evidence="2 3" key="1">
    <citation type="submission" date="2021-02" db="EMBL/GenBank/DDBJ databases">
        <title>Lysobacter arenosi sp. nov., isolated from soil of gangwondo yeongwol, south Korea.</title>
        <authorList>
            <person name="Kim K.R."/>
            <person name="Kim K.H."/>
            <person name="Jeon C.O."/>
        </authorList>
    </citation>
    <scope>NUCLEOTIDE SEQUENCE [LARGE SCALE GENOMIC DNA]</scope>
    <source>
        <strain evidence="2 3">R7</strain>
    </source>
</reference>
<dbReference type="EMBL" id="CP071517">
    <property type="protein sequence ID" value="QSX73585.1"/>
    <property type="molecule type" value="Genomic_DNA"/>
</dbReference>
<keyword evidence="3" id="KW-1185">Reference proteome</keyword>
<protein>
    <recommendedName>
        <fullName evidence="4">Lipoprotein</fullName>
    </recommendedName>
</protein>
<evidence type="ECO:0000313" key="2">
    <source>
        <dbReference type="EMBL" id="QSX73585.1"/>
    </source>
</evidence>
<accession>A0ABX7R779</accession>
<proteinExistence type="predicted"/>
<sequence>MRTAFAAAVLLIAACSSTPSRVEPPAAPTPSEADKAVDAGRGEFTVAAGMNDTWNAVGQILIRLEGVSYEMRAQMLGIYTVRYRGERFIILTRALLANNERKGLATEVGALWLDGKPNNSAAALDLLRQLEKRLPDELALIAAGGRGKPKH</sequence>
<keyword evidence="1" id="KW-0732">Signal</keyword>
<organism evidence="2 3">
    <name type="scientific">Lysobacter arenosi</name>
    <dbReference type="NCBI Taxonomy" id="2795387"/>
    <lineage>
        <taxon>Bacteria</taxon>
        <taxon>Pseudomonadati</taxon>
        <taxon>Pseudomonadota</taxon>
        <taxon>Gammaproteobacteria</taxon>
        <taxon>Lysobacterales</taxon>
        <taxon>Lysobacteraceae</taxon>
        <taxon>Lysobacter</taxon>
    </lineage>
</organism>
<evidence type="ECO:0000256" key="1">
    <source>
        <dbReference type="SAM" id="SignalP"/>
    </source>
</evidence>